<evidence type="ECO:0000256" key="8">
    <source>
        <dbReference type="ARBA" id="ARBA00023212"/>
    </source>
</evidence>
<accession>E4XI70</accession>
<dbReference type="Gene3D" id="3.40.850.10">
    <property type="entry name" value="Kinesin motor domain"/>
    <property type="match status" value="1"/>
</dbReference>
<proteinExistence type="inferred from homology"/>
<dbReference type="GO" id="GO:0008574">
    <property type="term" value="F:plus-end-directed microtubule motor activity"/>
    <property type="evidence" value="ECO:0007669"/>
    <property type="project" value="TreeGrafter"/>
</dbReference>
<keyword evidence="2" id="KW-0963">Cytoplasm</keyword>
<dbReference type="InterPro" id="IPR027417">
    <property type="entry name" value="P-loop_NTPase"/>
</dbReference>
<dbReference type="GO" id="GO:0072686">
    <property type="term" value="C:mitotic spindle"/>
    <property type="evidence" value="ECO:0007669"/>
    <property type="project" value="TreeGrafter"/>
</dbReference>
<organism evidence="13">
    <name type="scientific">Oikopleura dioica</name>
    <name type="common">Tunicate</name>
    <dbReference type="NCBI Taxonomy" id="34765"/>
    <lineage>
        <taxon>Eukaryota</taxon>
        <taxon>Metazoa</taxon>
        <taxon>Chordata</taxon>
        <taxon>Tunicata</taxon>
        <taxon>Appendicularia</taxon>
        <taxon>Copelata</taxon>
        <taxon>Oikopleuridae</taxon>
        <taxon>Oikopleura</taxon>
    </lineage>
</organism>
<dbReference type="SUPFAM" id="SSF52540">
    <property type="entry name" value="P-loop containing nucleoside triphosphate hydrolases"/>
    <property type="match status" value="1"/>
</dbReference>
<dbReference type="InterPro" id="IPR047149">
    <property type="entry name" value="KIF11-like"/>
</dbReference>
<evidence type="ECO:0000256" key="2">
    <source>
        <dbReference type="ARBA" id="ARBA00022490"/>
    </source>
</evidence>
<keyword evidence="5 9" id="KW-0067">ATP-binding</keyword>
<evidence type="ECO:0000256" key="4">
    <source>
        <dbReference type="ARBA" id="ARBA00022741"/>
    </source>
</evidence>
<keyword evidence="8" id="KW-0206">Cytoskeleton</keyword>
<dbReference type="InterPro" id="IPR036961">
    <property type="entry name" value="Kinesin_motor_dom_sf"/>
</dbReference>
<evidence type="ECO:0000256" key="10">
    <source>
        <dbReference type="SAM" id="Coils"/>
    </source>
</evidence>
<keyword evidence="7 9" id="KW-0505">Motor protein</keyword>
<dbReference type="GO" id="GO:0090307">
    <property type="term" value="P:mitotic spindle assembly"/>
    <property type="evidence" value="ECO:0007669"/>
    <property type="project" value="TreeGrafter"/>
</dbReference>
<dbReference type="PRINTS" id="PR00380">
    <property type="entry name" value="KINESINHEAVY"/>
</dbReference>
<reference evidence="13" key="1">
    <citation type="journal article" date="2010" name="Science">
        <title>Plasticity of animal genome architecture unmasked by rapid evolution of a pelagic tunicate.</title>
        <authorList>
            <person name="Denoeud F."/>
            <person name="Henriet S."/>
            <person name="Mungpakdee S."/>
            <person name="Aury J.M."/>
            <person name="Da Silva C."/>
            <person name="Brinkmann H."/>
            <person name="Mikhaleva J."/>
            <person name="Olsen L.C."/>
            <person name="Jubin C."/>
            <person name="Canestro C."/>
            <person name="Bouquet J.M."/>
            <person name="Danks G."/>
            <person name="Poulain J."/>
            <person name="Campsteijn C."/>
            <person name="Adamski M."/>
            <person name="Cross I."/>
            <person name="Yadetie F."/>
            <person name="Muffato M."/>
            <person name="Louis A."/>
            <person name="Butcher S."/>
            <person name="Tsagkogeorga G."/>
            <person name="Konrad A."/>
            <person name="Singh S."/>
            <person name="Jensen M.F."/>
            <person name="Cong E.H."/>
            <person name="Eikeseth-Otteraa H."/>
            <person name="Noel B."/>
            <person name="Anthouard V."/>
            <person name="Porcel B.M."/>
            <person name="Kachouri-Lafond R."/>
            <person name="Nishino A."/>
            <person name="Ugolini M."/>
            <person name="Chourrout P."/>
            <person name="Nishida H."/>
            <person name="Aasland R."/>
            <person name="Huzurbazar S."/>
            <person name="Westhof E."/>
            <person name="Delsuc F."/>
            <person name="Lehrach H."/>
            <person name="Reinhardt R."/>
            <person name="Weissenbach J."/>
            <person name="Roy S.W."/>
            <person name="Artiguenave F."/>
            <person name="Postlethwait J.H."/>
            <person name="Manak J.R."/>
            <person name="Thompson E.M."/>
            <person name="Jaillon O."/>
            <person name="Du Pasquier L."/>
            <person name="Boudinot P."/>
            <person name="Liberles D.A."/>
            <person name="Volff J.N."/>
            <person name="Philippe H."/>
            <person name="Lenhard B."/>
            <person name="Roest Crollius H."/>
            <person name="Wincker P."/>
            <person name="Chourrout D."/>
        </authorList>
    </citation>
    <scope>NUCLEOTIDE SEQUENCE [LARGE SCALE GENOMIC DNA]</scope>
</reference>
<gene>
    <name evidence="13" type="ORF">GSOID_T00011208001</name>
</gene>
<dbReference type="OrthoDB" id="123929at2759"/>
<dbReference type="GO" id="GO:0005524">
    <property type="term" value="F:ATP binding"/>
    <property type="evidence" value="ECO:0007669"/>
    <property type="project" value="UniProtKB-UniRule"/>
</dbReference>
<dbReference type="GO" id="GO:0005876">
    <property type="term" value="C:spindle microtubule"/>
    <property type="evidence" value="ECO:0007669"/>
    <property type="project" value="TreeGrafter"/>
</dbReference>
<feature type="coiled-coil region" evidence="10">
    <location>
        <begin position="540"/>
        <end position="603"/>
    </location>
</feature>
<feature type="region of interest" description="Disordered" evidence="11">
    <location>
        <begin position="1112"/>
        <end position="1138"/>
    </location>
</feature>
<dbReference type="Pfam" id="PF00225">
    <property type="entry name" value="Kinesin"/>
    <property type="match status" value="1"/>
</dbReference>
<evidence type="ECO:0000256" key="5">
    <source>
        <dbReference type="ARBA" id="ARBA00022840"/>
    </source>
</evidence>
<evidence type="ECO:0000256" key="1">
    <source>
        <dbReference type="ARBA" id="ARBA00004186"/>
    </source>
</evidence>
<dbReference type="GO" id="GO:0007018">
    <property type="term" value="P:microtubule-based movement"/>
    <property type="evidence" value="ECO:0007669"/>
    <property type="project" value="InterPro"/>
</dbReference>
<feature type="coiled-coil region" evidence="10">
    <location>
        <begin position="684"/>
        <end position="862"/>
    </location>
</feature>
<dbReference type="Proteomes" id="UP000001307">
    <property type="component" value="Unassembled WGS sequence"/>
</dbReference>
<evidence type="ECO:0000313" key="14">
    <source>
        <dbReference type="Proteomes" id="UP000001307"/>
    </source>
</evidence>
<comment type="subcellular location">
    <subcellularLocation>
        <location evidence="1">Cytoplasm</location>
        <location evidence="1">Cytoskeleton</location>
        <location evidence="1">Spindle</location>
    </subcellularLocation>
</comment>
<evidence type="ECO:0000259" key="12">
    <source>
        <dbReference type="PROSITE" id="PS50067"/>
    </source>
</evidence>
<evidence type="ECO:0000256" key="3">
    <source>
        <dbReference type="ARBA" id="ARBA00022553"/>
    </source>
</evidence>
<feature type="domain" description="Kinesin motor" evidence="12">
    <location>
        <begin position="21"/>
        <end position="418"/>
    </location>
</feature>
<dbReference type="SMART" id="SM00129">
    <property type="entry name" value="KISc"/>
    <property type="match status" value="1"/>
</dbReference>
<keyword evidence="4 9" id="KW-0547">Nucleotide-binding</keyword>
<dbReference type="PANTHER" id="PTHR47970">
    <property type="entry name" value="KINESIN-LIKE PROTEIN KIF11"/>
    <property type="match status" value="1"/>
</dbReference>
<evidence type="ECO:0000256" key="11">
    <source>
        <dbReference type="SAM" id="MobiDB-lite"/>
    </source>
</evidence>
<name>E4XI70_OIKDI</name>
<dbReference type="EMBL" id="FN653054">
    <property type="protein sequence ID" value="CBY10271.1"/>
    <property type="molecule type" value="Genomic_DNA"/>
</dbReference>
<evidence type="ECO:0000256" key="7">
    <source>
        <dbReference type="ARBA" id="ARBA00023175"/>
    </source>
</evidence>
<dbReference type="GO" id="GO:0051231">
    <property type="term" value="P:spindle elongation"/>
    <property type="evidence" value="ECO:0007669"/>
    <property type="project" value="TreeGrafter"/>
</dbReference>
<evidence type="ECO:0000256" key="6">
    <source>
        <dbReference type="ARBA" id="ARBA00023054"/>
    </source>
</evidence>
<keyword evidence="6 10" id="KW-0175">Coiled coil</keyword>
<dbReference type="PROSITE" id="PS50067">
    <property type="entry name" value="KINESIN_MOTOR_2"/>
    <property type="match status" value="1"/>
</dbReference>
<dbReference type="GO" id="GO:0008017">
    <property type="term" value="F:microtubule binding"/>
    <property type="evidence" value="ECO:0007669"/>
    <property type="project" value="InterPro"/>
</dbReference>
<dbReference type="CDD" id="cd00106">
    <property type="entry name" value="KISc"/>
    <property type="match status" value="1"/>
</dbReference>
<feature type="binding site" evidence="9">
    <location>
        <begin position="106"/>
        <end position="113"/>
    </location>
    <ligand>
        <name>ATP</name>
        <dbReference type="ChEBI" id="CHEBI:30616"/>
    </ligand>
</feature>
<protein>
    <recommendedName>
        <fullName evidence="12">Kinesin motor domain-containing protein</fullName>
    </recommendedName>
</protein>
<dbReference type="PANTHER" id="PTHR47970:SF29">
    <property type="entry name" value="KINESIN FAMILY MEMBER 20B"/>
    <property type="match status" value="1"/>
</dbReference>
<evidence type="ECO:0000313" key="13">
    <source>
        <dbReference type="EMBL" id="CBY10271.1"/>
    </source>
</evidence>
<keyword evidence="3" id="KW-0597">Phosphoprotein</keyword>
<dbReference type="InterPro" id="IPR001752">
    <property type="entry name" value="Kinesin_motor_dom"/>
</dbReference>
<dbReference type="GO" id="GO:0005634">
    <property type="term" value="C:nucleus"/>
    <property type="evidence" value="ECO:0007669"/>
    <property type="project" value="TreeGrafter"/>
</dbReference>
<comment type="similarity">
    <text evidence="9">Belongs to the TRAFAC class myosin-kinesin ATPase superfamily. Kinesin family.</text>
</comment>
<dbReference type="InParanoid" id="E4XI70"/>
<sequence>MFGKRRRESLCASNIASEENKMTTVLRVRPTTGIDNYDDSYLRIDQQDSEVTLIPPEFRPGAPAEKFKFDQVLGPEVKQPEVFKETVSNLVKAAFKGQNACLFAYGASGSGKTHTMMGKPSDPGVIPRTLDFLFKSIDGQIDENDRLIASGCSSIKEGTSSELRDLEKARLEVRQLAKGTSKKGPRRSLMAVPDEPFQHSDGVDFEIDESSSYVIFASFYELYNEKVYDLLVPVPKDKKRVGLSVKMDHRGAYVHKLRQIRINSPNDALTLLKAGRQGLTTGTTRLNADSSRSHCLFTLRIAKKVNKSAFQVSNLAFCDLAGTERGKKLGKVDSKLLSESKTINKSLMQLRLVISDLQGLQKDGNKVVSFRNSKLTQLMEPYLVGHSTTCIMIAVSSDPENYDDTQRSLDFASTAQQIQMGIDRHGKIMKSSSKMNLSRLPSPEEEIEETVHGPETMSDPYGVGTDFSDWTKQDVIDDLVYYMQGHKNLIEGIQRMKVEWQKDEQEWNEYKVSYEERISDLKICLHNARATGTNDLFDAEERHSKKVKKLLSVIEDLKNKDDAGDSSKVDELITENEAFREKIAALETQVRLCNERYEELSESNRSSADQMKCEIENLKTEKCSLMAEADSHRLKETELRSKLMDLQQELDEERAPSPLSPISESTRVFDLNTTKQLFQPSDKVVELEIENRQLLDDNDGLSHQIEIGKEMLKKLREEKSELQNALEHAKKSDPELEELKKQLEIYKSDLTSMEMECQKLNASLADAIRKEKELVYNLDQQTNSMQDLQSQRGELQKTVDTLEKRIQQLECDLETSENEKLKYCEALELFKTKSESLQSESINELKQKLAVLREDFATHRDKFEECKQNLSNEIITTDLQKEKISELQNELRDERISKDHEIASLSSNLEKLKVSTSASESAAELNKQENASLTKSILSLKDEIATKEVSLLEIQKKIDEKPSPDELKTLQGLYEDAQQEILCLKKSSEQNLHEAKAELEKALDDLSKTQEKLEDHRNDSEATLYKMKKTYQEEIDELSSVIATLRESAENKTSSADDSELVKKLQAEIEDLNENLKDKLFRSKLRKQLDTAKAETATLRNELEKYESKMADKENTIEESQSSIVKAEPSSFESSPEETKVKEELSLVRIRLNRKKVLDGMLNHPSGHVLAQCVFDRVDSSVFLSARNQLISKSEKVENGTYDSILNPAYCKRILKKIGYNDYVITFLKDEFKRKNGRDPGNLSEIVKIIKERDEIKNQTATPKFEATFQENLEELVDVTIGSEWIISDFAINGQPRISNYHRRSEFMQKPYVYKICRSKPRVTRSTCIQLRQLHLKAPNSAIFAAEYMLLEPFLIVRQSSSTQVGIEVYNLLDPKAAPMIIKRESLIHVPFIRDPAMILYENDCRINGQLPESVLFLLNYQPNITTVRLECVEIKPSSINTLWIENIEINFPHFQNSVFWIDRDNYVLRILDKETGRSQIYHVILSQAKIMKYQHNHEFLLYFPAESYAIFEEKLVMISACATDVSVERVFGFLSSEKEDNFKPVCFIESNDYDEHFINKEEIICERETDQFLGKLHRISIRKLLDFIDNDDQEKKIVRGEELSEFTLPCIDLYDARITQVQEEETDVKGCSKIGRVLRERVGNLWQDKLEIFI</sequence>
<dbReference type="SUPFAM" id="SSF46966">
    <property type="entry name" value="Spectrin repeat"/>
    <property type="match status" value="1"/>
</dbReference>
<evidence type="ECO:0000256" key="9">
    <source>
        <dbReference type="PROSITE-ProRule" id="PRU00283"/>
    </source>
</evidence>
<keyword evidence="14" id="KW-1185">Reference proteome</keyword>